<dbReference type="AlphaFoldDB" id="A0A8K0E1Q9"/>
<feature type="region of interest" description="Disordered" evidence="1">
    <location>
        <begin position="28"/>
        <end position="66"/>
    </location>
</feature>
<name>A0A8K0E1Q9_9ROSA</name>
<dbReference type="PANTHER" id="PTHR34280:SF2">
    <property type="entry name" value="OS01G0920100 PROTEIN"/>
    <property type="match status" value="1"/>
</dbReference>
<feature type="compositionally biased region" description="Polar residues" evidence="1">
    <location>
        <begin position="187"/>
        <end position="197"/>
    </location>
</feature>
<feature type="region of interest" description="Disordered" evidence="1">
    <location>
        <begin position="162"/>
        <end position="209"/>
    </location>
</feature>
<protein>
    <submittedName>
        <fullName evidence="2">Uncharacterized protein</fullName>
    </submittedName>
</protein>
<dbReference type="Proteomes" id="UP000796880">
    <property type="component" value="Unassembled WGS sequence"/>
</dbReference>
<sequence length="244" mass="26691">MGSCSSVHRDSESAMKLKLSFGSKTDKVVIPASPVKEKPANRDRPTNEVALKSQWSPSRSVSAASFGDYGSKQEDFFDSQPWLESDCEDFYSVNGDFTPSRGNTPVHPGSAVNETLVQDRFSGSDPGPSPSTKKKRLVDLFRESFGNDREFDNRMTVSEVLANGKNEGKQTRLDLPTRPVQGPPYASGTNSVCSSERTTNEDALTEREKPLRSVQCCLSSLVSCGNSIERKKKMSPAIVVNNKA</sequence>
<feature type="compositionally biased region" description="Polar residues" evidence="1">
    <location>
        <begin position="53"/>
        <end position="63"/>
    </location>
</feature>
<dbReference type="OrthoDB" id="1925325at2759"/>
<feature type="compositionally biased region" description="Basic and acidic residues" evidence="1">
    <location>
        <begin position="198"/>
        <end position="209"/>
    </location>
</feature>
<evidence type="ECO:0000313" key="3">
    <source>
        <dbReference type="Proteomes" id="UP000796880"/>
    </source>
</evidence>
<keyword evidence="3" id="KW-1185">Reference proteome</keyword>
<organism evidence="2 3">
    <name type="scientific">Rhamnella rubrinervis</name>
    <dbReference type="NCBI Taxonomy" id="2594499"/>
    <lineage>
        <taxon>Eukaryota</taxon>
        <taxon>Viridiplantae</taxon>
        <taxon>Streptophyta</taxon>
        <taxon>Embryophyta</taxon>
        <taxon>Tracheophyta</taxon>
        <taxon>Spermatophyta</taxon>
        <taxon>Magnoliopsida</taxon>
        <taxon>eudicotyledons</taxon>
        <taxon>Gunneridae</taxon>
        <taxon>Pentapetalae</taxon>
        <taxon>rosids</taxon>
        <taxon>fabids</taxon>
        <taxon>Rosales</taxon>
        <taxon>Rhamnaceae</taxon>
        <taxon>rhamnoid group</taxon>
        <taxon>Rhamneae</taxon>
        <taxon>Rhamnella</taxon>
    </lineage>
</organism>
<gene>
    <name evidence="2" type="ORF">FNV43_RR22304</name>
</gene>
<evidence type="ECO:0000256" key="1">
    <source>
        <dbReference type="SAM" id="MobiDB-lite"/>
    </source>
</evidence>
<proteinExistence type="predicted"/>
<dbReference type="EMBL" id="VOIH02000010">
    <property type="protein sequence ID" value="KAF3435217.1"/>
    <property type="molecule type" value="Genomic_DNA"/>
</dbReference>
<dbReference type="InterPro" id="IPR038947">
    <property type="entry name" value="At3g27210-like"/>
</dbReference>
<reference evidence="2" key="1">
    <citation type="submission" date="2020-03" db="EMBL/GenBank/DDBJ databases">
        <title>A high-quality chromosome-level genome assembly of a woody plant with both climbing and erect habits, Rhamnella rubrinervis.</title>
        <authorList>
            <person name="Lu Z."/>
            <person name="Yang Y."/>
            <person name="Zhu X."/>
            <person name="Sun Y."/>
        </authorList>
    </citation>
    <scope>NUCLEOTIDE SEQUENCE</scope>
    <source>
        <strain evidence="2">BYM</strain>
        <tissue evidence="2">Leaf</tissue>
    </source>
</reference>
<feature type="region of interest" description="Disordered" evidence="1">
    <location>
        <begin position="93"/>
        <end position="136"/>
    </location>
</feature>
<dbReference type="PANTHER" id="PTHR34280">
    <property type="entry name" value="OS01G0920100 PROTEIN"/>
    <property type="match status" value="1"/>
</dbReference>
<feature type="compositionally biased region" description="Basic and acidic residues" evidence="1">
    <location>
        <begin position="35"/>
        <end position="46"/>
    </location>
</feature>
<accession>A0A8K0E1Q9</accession>
<comment type="caution">
    <text evidence="2">The sequence shown here is derived from an EMBL/GenBank/DDBJ whole genome shotgun (WGS) entry which is preliminary data.</text>
</comment>
<evidence type="ECO:0000313" key="2">
    <source>
        <dbReference type="EMBL" id="KAF3435217.1"/>
    </source>
</evidence>